<dbReference type="PRINTS" id="PR00455">
    <property type="entry name" value="HTHTETR"/>
</dbReference>
<keyword evidence="3" id="KW-0804">Transcription</keyword>
<dbReference type="InterPro" id="IPR009057">
    <property type="entry name" value="Homeodomain-like_sf"/>
</dbReference>
<keyword evidence="1" id="KW-0805">Transcription regulation</keyword>
<dbReference type="PROSITE" id="PS50977">
    <property type="entry name" value="HTH_TETR_2"/>
    <property type="match status" value="1"/>
</dbReference>
<gene>
    <name evidence="6" type="ORF">GCM10009533_35890</name>
</gene>
<dbReference type="InterPro" id="IPR001647">
    <property type="entry name" value="HTH_TetR"/>
</dbReference>
<evidence type="ECO:0000313" key="6">
    <source>
        <dbReference type="EMBL" id="GAA0533569.1"/>
    </source>
</evidence>
<dbReference type="PANTHER" id="PTHR30055:SF234">
    <property type="entry name" value="HTH-TYPE TRANSCRIPTIONAL REGULATOR BETI"/>
    <property type="match status" value="1"/>
</dbReference>
<dbReference type="Gene3D" id="1.10.357.10">
    <property type="entry name" value="Tetracycline Repressor, domain 2"/>
    <property type="match status" value="1"/>
</dbReference>
<organism evidence="6 7">
    <name type="scientific">Saccharopolyspora erythraea</name>
    <name type="common">Streptomyces erythraeus</name>
    <dbReference type="NCBI Taxonomy" id="1836"/>
    <lineage>
        <taxon>Bacteria</taxon>
        <taxon>Bacillati</taxon>
        <taxon>Actinomycetota</taxon>
        <taxon>Actinomycetes</taxon>
        <taxon>Pseudonocardiales</taxon>
        <taxon>Pseudonocardiaceae</taxon>
        <taxon>Saccharopolyspora</taxon>
    </lineage>
</organism>
<feature type="domain" description="HTH tetR-type" evidence="5">
    <location>
        <begin position="9"/>
        <end position="69"/>
    </location>
</feature>
<protein>
    <submittedName>
        <fullName evidence="6">TetR/AcrR family transcriptional regulator</fullName>
    </submittedName>
</protein>
<dbReference type="Pfam" id="PF00440">
    <property type="entry name" value="TetR_N"/>
    <property type="match status" value="1"/>
</dbReference>
<keyword evidence="7" id="KW-1185">Reference proteome</keyword>
<dbReference type="SUPFAM" id="SSF46689">
    <property type="entry name" value="Homeodomain-like"/>
    <property type="match status" value="1"/>
</dbReference>
<sequence>MPKAEVRNTDRADRILDAAAELMLRLGYRKVTIEDVARQAGIGKGTVYLHWRSKETLFRALLHRASIALTEQILERLETSPEEIRPHRFLRTAFVITMRDPILHAMLLRDTEVLGDLRDSLTGSLESVVNERYFALMAERGFLLDMPHLSYAVSASMLGHYLIDRFDPSVPSDLELRGEIVAHTVRASFEPAEGPDRATVVSTATEISTMLRDLLAHYRERIYSHDPTREHG</sequence>
<evidence type="ECO:0000256" key="3">
    <source>
        <dbReference type="ARBA" id="ARBA00023163"/>
    </source>
</evidence>
<proteinExistence type="predicted"/>
<reference evidence="6 7" key="1">
    <citation type="journal article" date="2019" name="Int. J. Syst. Evol. Microbiol.">
        <title>The Global Catalogue of Microorganisms (GCM) 10K type strain sequencing project: providing services to taxonomists for standard genome sequencing and annotation.</title>
        <authorList>
            <consortium name="The Broad Institute Genomics Platform"/>
            <consortium name="The Broad Institute Genome Sequencing Center for Infectious Disease"/>
            <person name="Wu L."/>
            <person name="Ma J."/>
        </authorList>
    </citation>
    <scope>NUCLEOTIDE SEQUENCE [LARGE SCALE GENOMIC DNA]</scope>
    <source>
        <strain evidence="6 7">JCM 10303</strain>
    </source>
</reference>
<keyword evidence="2 4" id="KW-0238">DNA-binding</keyword>
<dbReference type="PROSITE" id="PS01081">
    <property type="entry name" value="HTH_TETR_1"/>
    <property type="match status" value="1"/>
</dbReference>
<dbReference type="InterPro" id="IPR023772">
    <property type="entry name" value="DNA-bd_HTH_TetR-type_CS"/>
</dbReference>
<evidence type="ECO:0000259" key="5">
    <source>
        <dbReference type="PROSITE" id="PS50977"/>
    </source>
</evidence>
<feature type="DNA-binding region" description="H-T-H motif" evidence="4">
    <location>
        <begin position="32"/>
        <end position="51"/>
    </location>
</feature>
<comment type="caution">
    <text evidence="6">The sequence shown here is derived from an EMBL/GenBank/DDBJ whole genome shotgun (WGS) entry which is preliminary data.</text>
</comment>
<name>A0ABN1D533_SACER</name>
<evidence type="ECO:0000313" key="7">
    <source>
        <dbReference type="Proteomes" id="UP001500729"/>
    </source>
</evidence>
<evidence type="ECO:0000256" key="1">
    <source>
        <dbReference type="ARBA" id="ARBA00023015"/>
    </source>
</evidence>
<accession>A0ABN1D533</accession>
<evidence type="ECO:0000256" key="4">
    <source>
        <dbReference type="PROSITE-ProRule" id="PRU00335"/>
    </source>
</evidence>
<dbReference type="RefSeq" id="WP_009944879.1">
    <property type="nucleotide sequence ID" value="NZ_BAAAGS010000022.1"/>
</dbReference>
<dbReference type="InterPro" id="IPR050109">
    <property type="entry name" value="HTH-type_TetR-like_transc_reg"/>
</dbReference>
<dbReference type="EMBL" id="BAAAGS010000022">
    <property type="protein sequence ID" value="GAA0533569.1"/>
    <property type="molecule type" value="Genomic_DNA"/>
</dbReference>
<dbReference type="PANTHER" id="PTHR30055">
    <property type="entry name" value="HTH-TYPE TRANSCRIPTIONAL REGULATOR RUTR"/>
    <property type="match status" value="1"/>
</dbReference>
<dbReference type="Proteomes" id="UP001500729">
    <property type="component" value="Unassembled WGS sequence"/>
</dbReference>
<evidence type="ECO:0000256" key="2">
    <source>
        <dbReference type="ARBA" id="ARBA00023125"/>
    </source>
</evidence>